<keyword evidence="1" id="KW-0472">Membrane</keyword>
<keyword evidence="1" id="KW-1133">Transmembrane helix</keyword>
<organism evidence="2 3">
    <name type="scientific">Neptuniibacter caesariensis</name>
    <dbReference type="NCBI Taxonomy" id="207954"/>
    <lineage>
        <taxon>Bacteria</taxon>
        <taxon>Pseudomonadati</taxon>
        <taxon>Pseudomonadota</taxon>
        <taxon>Gammaproteobacteria</taxon>
        <taxon>Oceanospirillales</taxon>
        <taxon>Oceanospirillaceae</taxon>
        <taxon>Neptuniibacter</taxon>
    </lineage>
</organism>
<feature type="transmembrane region" description="Helical" evidence="1">
    <location>
        <begin position="236"/>
        <end position="255"/>
    </location>
</feature>
<evidence type="ECO:0000313" key="2">
    <source>
        <dbReference type="EMBL" id="EAR61810.1"/>
    </source>
</evidence>
<dbReference type="AlphaFoldDB" id="A0A7U8GT60"/>
<evidence type="ECO:0000256" key="1">
    <source>
        <dbReference type="SAM" id="Phobius"/>
    </source>
</evidence>
<dbReference type="OrthoDB" id="8557099at2"/>
<keyword evidence="1" id="KW-0812">Transmembrane</keyword>
<accession>A0A7U8GT60</accession>
<reference evidence="2 3" key="1">
    <citation type="submission" date="2006-02" db="EMBL/GenBank/DDBJ databases">
        <authorList>
            <person name="Pinhassi J."/>
            <person name="Pedros-Alio C."/>
            <person name="Ferriera S."/>
            <person name="Johnson J."/>
            <person name="Kravitz S."/>
            <person name="Halpern A."/>
            <person name="Remington K."/>
            <person name="Beeson K."/>
            <person name="Tran B."/>
            <person name="Rogers Y.-H."/>
            <person name="Friedman R."/>
            <person name="Venter J.C."/>
        </authorList>
    </citation>
    <scope>NUCLEOTIDE SEQUENCE [LARGE SCALE GENOMIC DNA]</scope>
    <source>
        <strain evidence="2 3">MED92</strain>
    </source>
</reference>
<dbReference type="EMBL" id="AAOW01000006">
    <property type="protein sequence ID" value="EAR61810.1"/>
    <property type="molecule type" value="Genomic_DNA"/>
</dbReference>
<gene>
    <name evidence="2" type="ORF">MED92_04407</name>
</gene>
<protein>
    <submittedName>
        <fullName evidence="2">Uncharacterized protein</fullName>
    </submittedName>
</protein>
<comment type="caution">
    <text evidence="2">The sequence shown here is derived from an EMBL/GenBank/DDBJ whole genome shotgun (WGS) entry which is preliminary data.</text>
</comment>
<evidence type="ECO:0000313" key="3">
    <source>
        <dbReference type="Proteomes" id="UP000002171"/>
    </source>
</evidence>
<proteinExistence type="predicted"/>
<dbReference type="Proteomes" id="UP000002171">
    <property type="component" value="Unassembled WGS sequence"/>
</dbReference>
<name>A0A7U8GT60_NEPCE</name>
<keyword evidence="3" id="KW-1185">Reference proteome</keyword>
<sequence length="266" mass="29907">MLRFSFFILLILQFQITHADLYWQPIKKQSGHSHHGRGAKSFSLADLDKQTPLSTLLIHSDLERSELDASSGTLQLKPTGKSNYHALFAIQNSDEIERSAIRYIYFNGKPVKTSPQDILNLNKASLQIVPAPLPREHWKYESRKSYRFIISMDGTPVADQPILASTAFGSDQILHSDEFGVVELTIPEDFPEIIPESRATPPGELRLFTSIEVDGKRYETSLSAPYRVSPRNWKNASLGFLFIGFGGLAGFLLIGKIPAHQRRKKA</sequence>
<dbReference type="RefSeq" id="WP_007022896.1">
    <property type="nucleotide sequence ID" value="NZ_CH724127.1"/>
</dbReference>